<reference evidence="1" key="1">
    <citation type="journal article" date="2023" name="Mol. Phylogenet. Evol.">
        <title>Genome-scale phylogeny and comparative genomics of the fungal order Sordariales.</title>
        <authorList>
            <person name="Hensen N."/>
            <person name="Bonometti L."/>
            <person name="Westerberg I."/>
            <person name="Brannstrom I.O."/>
            <person name="Guillou S."/>
            <person name="Cros-Aarteil S."/>
            <person name="Calhoun S."/>
            <person name="Haridas S."/>
            <person name="Kuo A."/>
            <person name="Mondo S."/>
            <person name="Pangilinan J."/>
            <person name="Riley R."/>
            <person name="LaButti K."/>
            <person name="Andreopoulos B."/>
            <person name="Lipzen A."/>
            <person name="Chen C."/>
            <person name="Yan M."/>
            <person name="Daum C."/>
            <person name="Ng V."/>
            <person name="Clum A."/>
            <person name="Steindorff A."/>
            <person name="Ohm R.A."/>
            <person name="Martin F."/>
            <person name="Silar P."/>
            <person name="Natvig D.O."/>
            <person name="Lalanne C."/>
            <person name="Gautier V."/>
            <person name="Ament-Velasquez S.L."/>
            <person name="Kruys A."/>
            <person name="Hutchinson M.I."/>
            <person name="Powell A.J."/>
            <person name="Barry K."/>
            <person name="Miller A.N."/>
            <person name="Grigoriev I.V."/>
            <person name="Debuchy R."/>
            <person name="Gladieux P."/>
            <person name="Hiltunen Thoren M."/>
            <person name="Johannesson H."/>
        </authorList>
    </citation>
    <scope>NUCLEOTIDE SEQUENCE</scope>
    <source>
        <strain evidence="1">CBS 892.96</strain>
    </source>
</reference>
<proteinExistence type="predicted"/>
<evidence type="ECO:0000313" key="1">
    <source>
        <dbReference type="EMBL" id="KAK4171803.1"/>
    </source>
</evidence>
<dbReference type="EMBL" id="MU866503">
    <property type="protein sequence ID" value="KAK4171803.1"/>
    <property type="molecule type" value="Genomic_DNA"/>
</dbReference>
<protein>
    <submittedName>
        <fullName evidence="1">Uncharacterized protein</fullName>
    </submittedName>
</protein>
<accession>A0AAN7A2L7</accession>
<organism evidence="1 2">
    <name type="scientific">Triangularia setosa</name>
    <dbReference type="NCBI Taxonomy" id="2587417"/>
    <lineage>
        <taxon>Eukaryota</taxon>
        <taxon>Fungi</taxon>
        <taxon>Dikarya</taxon>
        <taxon>Ascomycota</taxon>
        <taxon>Pezizomycotina</taxon>
        <taxon>Sordariomycetes</taxon>
        <taxon>Sordariomycetidae</taxon>
        <taxon>Sordariales</taxon>
        <taxon>Podosporaceae</taxon>
        <taxon>Triangularia</taxon>
    </lineage>
</organism>
<feature type="non-terminal residue" evidence="1">
    <location>
        <position position="1"/>
    </location>
</feature>
<reference evidence="1" key="2">
    <citation type="submission" date="2023-05" db="EMBL/GenBank/DDBJ databases">
        <authorList>
            <consortium name="Lawrence Berkeley National Laboratory"/>
            <person name="Steindorff A."/>
            <person name="Hensen N."/>
            <person name="Bonometti L."/>
            <person name="Westerberg I."/>
            <person name="Brannstrom I.O."/>
            <person name="Guillou S."/>
            <person name="Cros-Aarteil S."/>
            <person name="Calhoun S."/>
            <person name="Haridas S."/>
            <person name="Kuo A."/>
            <person name="Mondo S."/>
            <person name="Pangilinan J."/>
            <person name="Riley R."/>
            <person name="Labutti K."/>
            <person name="Andreopoulos B."/>
            <person name="Lipzen A."/>
            <person name="Chen C."/>
            <person name="Yanf M."/>
            <person name="Daum C."/>
            <person name="Ng V."/>
            <person name="Clum A."/>
            <person name="Ohm R."/>
            <person name="Martin F."/>
            <person name="Silar P."/>
            <person name="Natvig D."/>
            <person name="Lalanne C."/>
            <person name="Gautier V."/>
            <person name="Ament-Velasquez S.L."/>
            <person name="Kruys A."/>
            <person name="Hutchinson M.I."/>
            <person name="Powell A.J."/>
            <person name="Barry K."/>
            <person name="Miller A.N."/>
            <person name="Grigoriev I.V."/>
            <person name="Debuchy R."/>
            <person name="Gladieux P."/>
            <person name="Thoren M.H."/>
            <person name="Johannesson H."/>
        </authorList>
    </citation>
    <scope>NUCLEOTIDE SEQUENCE</scope>
    <source>
        <strain evidence="1">CBS 892.96</strain>
    </source>
</reference>
<sequence>SNCKFPHTSSYEGFRGVSPCIRLDSSIRSVGLTRVGTKSTTCSNFSDNNCQHQRQSVGSSSTYSCTAHNQNSGIMRCYYSV</sequence>
<evidence type="ECO:0000313" key="2">
    <source>
        <dbReference type="Proteomes" id="UP001302321"/>
    </source>
</evidence>
<name>A0AAN7A2L7_9PEZI</name>
<dbReference type="AlphaFoldDB" id="A0AAN7A2L7"/>
<keyword evidence="2" id="KW-1185">Reference proteome</keyword>
<gene>
    <name evidence="1" type="ORF">QBC36DRAFT_198502</name>
</gene>
<dbReference type="Proteomes" id="UP001302321">
    <property type="component" value="Unassembled WGS sequence"/>
</dbReference>
<comment type="caution">
    <text evidence="1">The sequence shown here is derived from an EMBL/GenBank/DDBJ whole genome shotgun (WGS) entry which is preliminary data.</text>
</comment>